<dbReference type="InterPro" id="IPR013249">
    <property type="entry name" value="RNA_pol_sigma70_r4_t2"/>
</dbReference>
<dbReference type="InterPro" id="IPR014327">
    <property type="entry name" value="RNA_pol_sigma70_bacteroid"/>
</dbReference>
<accession>C2FS22</accession>
<dbReference type="InterPro" id="IPR013324">
    <property type="entry name" value="RNA_pol_sigma_r3/r4-like"/>
</dbReference>
<keyword evidence="2" id="KW-0805">Transcription regulation</keyword>
<evidence type="ECO:0000256" key="4">
    <source>
        <dbReference type="ARBA" id="ARBA00023163"/>
    </source>
</evidence>
<feature type="domain" description="RNA polymerase sigma-70 region 2" evidence="5">
    <location>
        <begin position="20"/>
        <end position="85"/>
    </location>
</feature>
<dbReference type="InterPro" id="IPR007627">
    <property type="entry name" value="RNA_pol_sigma70_r2"/>
</dbReference>
<dbReference type="RefSeq" id="WP_003000010.1">
    <property type="nucleotide sequence ID" value="NZ_GG668638.1"/>
</dbReference>
<dbReference type="GO" id="GO:0016987">
    <property type="term" value="F:sigma factor activity"/>
    <property type="evidence" value="ECO:0007669"/>
    <property type="project" value="UniProtKB-KW"/>
</dbReference>
<dbReference type="AlphaFoldDB" id="C2FS22"/>
<name>C2FS22_SPHSI</name>
<feature type="domain" description="RNA polymerase sigma factor 70 region 4 type 2" evidence="6">
    <location>
        <begin position="113"/>
        <end position="165"/>
    </location>
</feature>
<proteinExistence type="inferred from homology"/>
<dbReference type="CDD" id="cd06171">
    <property type="entry name" value="Sigma70_r4"/>
    <property type="match status" value="1"/>
</dbReference>
<dbReference type="SUPFAM" id="SSF88946">
    <property type="entry name" value="Sigma2 domain of RNA polymerase sigma factors"/>
    <property type="match status" value="1"/>
</dbReference>
<dbReference type="Proteomes" id="UP000006241">
    <property type="component" value="Unassembled WGS sequence"/>
</dbReference>
<dbReference type="Pfam" id="PF08281">
    <property type="entry name" value="Sigma70_r4_2"/>
    <property type="match status" value="1"/>
</dbReference>
<comment type="caution">
    <text evidence="7">The sequence shown here is derived from an EMBL/GenBank/DDBJ whole genome shotgun (WGS) entry which is preliminary data.</text>
</comment>
<dbReference type="NCBIfam" id="TIGR02985">
    <property type="entry name" value="Sig70_bacteroi1"/>
    <property type="match status" value="1"/>
</dbReference>
<dbReference type="GO" id="GO:0006352">
    <property type="term" value="P:DNA-templated transcription initiation"/>
    <property type="evidence" value="ECO:0007669"/>
    <property type="project" value="InterPro"/>
</dbReference>
<dbReference type="PANTHER" id="PTHR43133">
    <property type="entry name" value="RNA POLYMERASE ECF-TYPE SIGMA FACTO"/>
    <property type="match status" value="1"/>
</dbReference>
<dbReference type="GeneID" id="95428600"/>
<keyword evidence="4" id="KW-0804">Transcription</keyword>
<evidence type="ECO:0000259" key="6">
    <source>
        <dbReference type="Pfam" id="PF08281"/>
    </source>
</evidence>
<evidence type="ECO:0000259" key="5">
    <source>
        <dbReference type="Pfam" id="PF04542"/>
    </source>
</evidence>
<evidence type="ECO:0000313" key="8">
    <source>
        <dbReference type="Proteomes" id="UP000006241"/>
    </source>
</evidence>
<dbReference type="InterPro" id="IPR013325">
    <property type="entry name" value="RNA_pol_sigma_r2"/>
</dbReference>
<dbReference type="NCBIfam" id="TIGR02937">
    <property type="entry name" value="sigma70-ECF"/>
    <property type="match status" value="1"/>
</dbReference>
<organism evidence="7 8">
    <name type="scientific">Sphingobacterium spiritivorum ATCC 33300</name>
    <dbReference type="NCBI Taxonomy" id="525372"/>
    <lineage>
        <taxon>Bacteria</taxon>
        <taxon>Pseudomonadati</taxon>
        <taxon>Bacteroidota</taxon>
        <taxon>Sphingobacteriia</taxon>
        <taxon>Sphingobacteriales</taxon>
        <taxon>Sphingobacteriaceae</taxon>
        <taxon>Sphingobacterium</taxon>
    </lineage>
</organism>
<dbReference type="InterPro" id="IPR039425">
    <property type="entry name" value="RNA_pol_sigma-70-like"/>
</dbReference>
<dbReference type="GO" id="GO:0003677">
    <property type="term" value="F:DNA binding"/>
    <property type="evidence" value="ECO:0007669"/>
    <property type="project" value="InterPro"/>
</dbReference>
<protein>
    <submittedName>
        <fullName evidence="7">RNA polymerase sigma-70 factor</fullName>
    </submittedName>
</protein>
<evidence type="ECO:0000256" key="3">
    <source>
        <dbReference type="ARBA" id="ARBA00023082"/>
    </source>
</evidence>
<dbReference type="Gene3D" id="1.10.10.10">
    <property type="entry name" value="Winged helix-like DNA-binding domain superfamily/Winged helix DNA-binding domain"/>
    <property type="match status" value="1"/>
</dbReference>
<dbReference type="PANTHER" id="PTHR43133:SF46">
    <property type="entry name" value="RNA POLYMERASE SIGMA-70 FACTOR ECF SUBFAMILY"/>
    <property type="match status" value="1"/>
</dbReference>
<gene>
    <name evidence="7" type="ORF">HMPREF0765_0128</name>
</gene>
<dbReference type="Gene3D" id="1.10.1740.10">
    <property type="match status" value="1"/>
</dbReference>
<reference evidence="7 8" key="1">
    <citation type="submission" date="2009-01" db="EMBL/GenBank/DDBJ databases">
        <authorList>
            <person name="Qin X."/>
            <person name="Bachman B."/>
            <person name="Battles P."/>
            <person name="Bell A."/>
            <person name="Bess C."/>
            <person name="Bickham C."/>
            <person name="Chaboub L."/>
            <person name="Chen D."/>
            <person name="Coyle M."/>
            <person name="Deiros D.R."/>
            <person name="Dinh H."/>
            <person name="Forbes L."/>
            <person name="Fowler G."/>
            <person name="Francisco L."/>
            <person name="Fu Q."/>
            <person name="Gubbala S."/>
            <person name="Hale W."/>
            <person name="Han Y."/>
            <person name="Hemphill L."/>
            <person name="Highlander S.K."/>
            <person name="Hirani K."/>
            <person name="Hogues M."/>
            <person name="Jackson L."/>
            <person name="Jakkamsetti A."/>
            <person name="Javaid M."/>
            <person name="Jiang H."/>
            <person name="Korchina V."/>
            <person name="Kovar C."/>
            <person name="Lara F."/>
            <person name="Lee S."/>
            <person name="Mata R."/>
            <person name="Mathew T."/>
            <person name="Moen C."/>
            <person name="Morales K."/>
            <person name="Munidasa M."/>
            <person name="Nazareth L."/>
            <person name="Ngo R."/>
            <person name="Nguyen L."/>
            <person name="Okwuonu G."/>
            <person name="Ongeri F."/>
            <person name="Patil S."/>
            <person name="Petrosino J."/>
            <person name="Pham C."/>
            <person name="Pham P."/>
            <person name="Pu L.-L."/>
            <person name="Puazo M."/>
            <person name="Raj R."/>
            <person name="Reid J."/>
            <person name="Rouhana J."/>
            <person name="Saada N."/>
            <person name="Shang Y."/>
            <person name="Simmons D."/>
            <person name="Thornton R."/>
            <person name="Warren J."/>
            <person name="Weissenberger G."/>
            <person name="Zhang J."/>
            <person name="Zhang L."/>
            <person name="Zhou C."/>
            <person name="Zhu D."/>
            <person name="Muzny D."/>
            <person name="Worley K."/>
            <person name="Gibbs R."/>
        </authorList>
    </citation>
    <scope>NUCLEOTIDE SEQUENCE [LARGE SCALE GENOMIC DNA]</scope>
    <source>
        <strain evidence="7 8">ATCC 33300</strain>
    </source>
</reference>
<sequence length="184" mass="22310">MLAGIEHIPLQKEHKFEMIFREHFKDLHRYAFRFLEDSAIAEEVVQQVFMRLWERDWETDIHTSLKAYLYRAVYHESLNTLKREQLKRRYQEYQLLHEKDTEYMDQGDSELKKQLHQALLQLPEKSRAVFEMSRFQDLKYKEIADLLNLSIKTVEGHMSKALRHLRVHLVDYLTFLIISLLFGL</sequence>
<dbReference type="InterPro" id="IPR014284">
    <property type="entry name" value="RNA_pol_sigma-70_dom"/>
</dbReference>
<dbReference type="InterPro" id="IPR036388">
    <property type="entry name" value="WH-like_DNA-bd_sf"/>
</dbReference>
<evidence type="ECO:0000313" key="7">
    <source>
        <dbReference type="EMBL" id="EEI94387.1"/>
    </source>
</evidence>
<comment type="similarity">
    <text evidence="1">Belongs to the sigma-70 factor family. ECF subfamily.</text>
</comment>
<dbReference type="EMBL" id="ACHB01000002">
    <property type="protein sequence ID" value="EEI94387.1"/>
    <property type="molecule type" value="Genomic_DNA"/>
</dbReference>
<keyword evidence="3" id="KW-0731">Sigma factor</keyword>
<evidence type="ECO:0000256" key="2">
    <source>
        <dbReference type="ARBA" id="ARBA00023015"/>
    </source>
</evidence>
<dbReference type="SUPFAM" id="SSF88659">
    <property type="entry name" value="Sigma3 and sigma4 domains of RNA polymerase sigma factors"/>
    <property type="match status" value="1"/>
</dbReference>
<dbReference type="Pfam" id="PF04542">
    <property type="entry name" value="Sigma70_r2"/>
    <property type="match status" value="1"/>
</dbReference>
<dbReference type="HOGENOM" id="CLU_047691_4_3_10"/>
<evidence type="ECO:0000256" key="1">
    <source>
        <dbReference type="ARBA" id="ARBA00010641"/>
    </source>
</evidence>